<dbReference type="GO" id="GO:0016491">
    <property type="term" value="F:oxidoreductase activity"/>
    <property type="evidence" value="ECO:0007669"/>
    <property type="project" value="UniProtKB-KW"/>
</dbReference>
<organism evidence="8 9">
    <name type="scientific">Nonlabens agnitus</name>
    <dbReference type="NCBI Taxonomy" id="870484"/>
    <lineage>
        <taxon>Bacteria</taxon>
        <taxon>Pseudomonadati</taxon>
        <taxon>Bacteroidota</taxon>
        <taxon>Flavobacteriia</taxon>
        <taxon>Flavobacteriales</taxon>
        <taxon>Flavobacteriaceae</taxon>
        <taxon>Nonlabens</taxon>
    </lineage>
</organism>
<feature type="domain" description="Nitroreductase" evidence="7">
    <location>
        <begin position="8"/>
        <end position="185"/>
    </location>
</feature>
<evidence type="ECO:0000256" key="1">
    <source>
        <dbReference type="ARBA" id="ARBA00001917"/>
    </source>
</evidence>
<keyword evidence="6" id="KW-0560">Oxidoreductase</keyword>
<comment type="caution">
    <text evidence="8">The sequence shown here is derived from an EMBL/GenBank/DDBJ whole genome shotgun (WGS) entry which is preliminary data.</text>
</comment>
<dbReference type="OrthoDB" id="9809288at2"/>
<protein>
    <submittedName>
        <fullName evidence="8">NAD(P)H-dependent oxidoreductase</fullName>
    </submittedName>
</protein>
<evidence type="ECO:0000313" key="9">
    <source>
        <dbReference type="Proteomes" id="UP000239532"/>
    </source>
</evidence>
<evidence type="ECO:0000256" key="4">
    <source>
        <dbReference type="ARBA" id="ARBA00022643"/>
    </source>
</evidence>
<dbReference type="Pfam" id="PF00881">
    <property type="entry name" value="Nitroreductase"/>
    <property type="match status" value="1"/>
</dbReference>
<reference evidence="8 9" key="1">
    <citation type="submission" date="2016-11" db="EMBL/GenBank/DDBJ databases">
        <title>Trade-off between light-utilization and light-protection in marine flavobacteria.</title>
        <authorList>
            <person name="Kumagai Y."/>
        </authorList>
    </citation>
    <scope>NUCLEOTIDE SEQUENCE [LARGE SCALE GENOMIC DNA]</scope>
    <source>
        <strain evidence="8 9">JCM 17109</strain>
    </source>
</reference>
<evidence type="ECO:0000256" key="3">
    <source>
        <dbReference type="ARBA" id="ARBA00022630"/>
    </source>
</evidence>
<sequence length="210" mass="23766">MTKSIENLKWRYATKNFDPNKNLEPQQLEMLAAAFNLTATSYGLQPCRLIVVQNADIQHQMVPMAFGQRQVVDASAVLVICTTAVDADYVRRYFKRVKDVRDTSDEVLQPFVDQLTTKFDAMAVEEVEQWARNQAYITLGTLMNICAQEQIDSCPMEGFIPDKIDGLLGLKAKGLKSVLMLPVGYRSAEDPFADMKKVRLPIEKSVEFIH</sequence>
<evidence type="ECO:0000313" key="8">
    <source>
        <dbReference type="EMBL" id="PRP65896.1"/>
    </source>
</evidence>
<comment type="cofactor">
    <cofactor evidence="1">
        <name>FMN</name>
        <dbReference type="ChEBI" id="CHEBI:58210"/>
    </cofactor>
</comment>
<dbReference type="PANTHER" id="PTHR43673:SF2">
    <property type="entry name" value="NITROREDUCTASE"/>
    <property type="match status" value="1"/>
</dbReference>
<keyword evidence="5" id="KW-0521">NADP</keyword>
<evidence type="ECO:0000256" key="5">
    <source>
        <dbReference type="ARBA" id="ARBA00022857"/>
    </source>
</evidence>
<dbReference type="Gene3D" id="3.40.109.10">
    <property type="entry name" value="NADH Oxidase"/>
    <property type="match status" value="1"/>
</dbReference>
<comment type="similarity">
    <text evidence="2">Belongs to the nitroreductase family.</text>
</comment>
<dbReference type="CDD" id="cd02149">
    <property type="entry name" value="NfsB-like"/>
    <property type="match status" value="1"/>
</dbReference>
<proteinExistence type="inferred from homology"/>
<evidence type="ECO:0000256" key="2">
    <source>
        <dbReference type="ARBA" id="ARBA00007118"/>
    </source>
</evidence>
<dbReference type="AlphaFoldDB" id="A0A2S9WRI1"/>
<dbReference type="RefSeq" id="WP_105981762.1">
    <property type="nucleotide sequence ID" value="NZ_MQUC01000003.1"/>
</dbReference>
<dbReference type="EMBL" id="MQUC01000003">
    <property type="protein sequence ID" value="PRP65896.1"/>
    <property type="molecule type" value="Genomic_DNA"/>
</dbReference>
<keyword evidence="3" id="KW-0285">Flavoprotein</keyword>
<dbReference type="InterPro" id="IPR033878">
    <property type="entry name" value="NfsB-like"/>
</dbReference>
<dbReference type="Proteomes" id="UP000239532">
    <property type="component" value="Unassembled WGS sequence"/>
</dbReference>
<gene>
    <name evidence="8" type="ORF">BST86_01720</name>
</gene>
<evidence type="ECO:0000259" key="7">
    <source>
        <dbReference type="Pfam" id="PF00881"/>
    </source>
</evidence>
<evidence type="ECO:0000256" key="6">
    <source>
        <dbReference type="ARBA" id="ARBA00023002"/>
    </source>
</evidence>
<dbReference type="SUPFAM" id="SSF55469">
    <property type="entry name" value="FMN-dependent nitroreductase-like"/>
    <property type="match status" value="1"/>
</dbReference>
<keyword evidence="9" id="KW-1185">Reference proteome</keyword>
<accession>A0A2S9WRI1</accession>
<dbReference type="InterPro" id="IPR000415">
    <property type="entry name" value="Nitroreductase-like"/>
</dbReference>
<dbReference type="InterPro" id="IPR029479">
    <property type="entry name" value="Nitroreductase"/>
</dbReference>
<dbReference type="PANTHER" id="PTHR43673">
    <property type="entry name" value="NAD(P)H NITROREDUCTASE YDGI-RELATED"/>
    <property type="match status" value="1"/>
</dbReference>
<name>A0A2S9WRI1_9FLAO</name>
<keyword evidence="4" id="KW-0288">FMN</keyword>